<keyword evidence="5 12" id="KW-0812">Transmembrane</keyword>
<evidence type="ECO:0000256" key="9">
    <source>
        <dbReference type="ARBA" id="ARBA00023136"/>
    </source>
</evidence>
<organism evidence="13 14">
    <name type="scientific">Echeneis naucrates</name>
    <name type="common">Live sharksucker</name>
    <dbReference type="NCBI Taxonomy" id="173247"/>
    <lineage>
        <taxon>Eukaryota</taxon>
        <taxon>Metazoa</taxon>
        <taxon>Chordata</taxon>
        <taxon>Craniata</taxon>
        <taxon>Vertebrata</taxon>
        <taxon>Euteleostomi</taxon>
        <taxon>Actinopterygii</taxon>
        <taxon>Neopterygii</taxon>
        <taxon>Teleostei</taxon>
        <taxon>Neoteleostei</taxon>
        <taxon>Acanthomorphata</taxon>
        <taxon>Carangaria</taxon>
        <taxon>Carangiformes</taxon>
        <taxon>Echeneidae</taxon>
        <taxon>Echeneis</taxon>
    </lineage>
</organism>
<evidence type="ECO:0000256" key="5">
    <source>
        <dbReference type="ARBA" id="ARBA00022692"/>
    </source>
</evidence>
<evidence type="ECO:0000256" key="11">
    <source>
        <dbReference type="SAM" id="MobiDB-lite"/>
    </source>
</evidence>
<comment type="similarity">
    <text evidence="2">Belongs to the otopetrin family.</text>
</comment>
<dbReference type="PANTHER" id="PTHR21522:SF36">
    <property type="entry name" value="PROTON CHANNEL OTOP3"/>
    <property type="match status" value="1"/>
</dbReference>
<feature type="transmembrane region" description="Helical" evidence="12">
    <location>
        <begin position="50"/>
        <end position="72"/>
    </location>
</feature>
<feature type="transmembrane region" description="Helical" evidence="12">
    <location>
        <begin position="407"/>
        <end position="430"/>
    </location>
</feature>
<dbReference type="PANTHER" id="PTHR21522">
    <property type="entry name" value="PROTON CHANNEL OTOP"/>
    <property type="match status" value="1"/>
</dbReference>
<evidence type="ECO:0000256" key="4">
    <source>
        <dbReference type="ARBA" id="ARBA00022475"/>
    </source>
</evidence>
<keyword evidence="6" id="KW-0375">Hydrogen ion transport</keyword>
<evidence type="ECO:0000256" key="2">
    <source>
        <dbReference type="ARBA" id="ARBA00006513"/>
    </source>
</evidence>
<keyword evidence="4" id="KW-1003">Cell membrane</keyword>
<reference evidence="13" key="3">
    <citation type="submission" date="2025-09" db="UniProtKB">
        <authorList>
            <consortium name="Ensembl"/>
        </authorList>
    </citation>
    <scope>IDENTIFICATION</scope>
</reference>
<evidence type="ECO:0000256" key="7">
    <source>
        <dbReference type="ARBA" id="ARBA00022989"/>
    </source>
</evidence>
<keyword evidence="8" id="KW-0406">Ion transport</keyword>
<dbReference type="Pfam" id="PF03189">
    <property type="entry name" value="Otopetrin"/>
    <property type="match status" value="1"/>
</dbReference>
<dbReference type="OMA" id="NRVDMGA"/>
<protein>
    <submittedName>
        <fullName evidence="13">Otopetrin 3</fullName>
    </submittedName>
</protein>
<name>A0A665UFP1_ECHNA</name>
<dbReference type="InterPro" id="IPR004878">
    <property type="entry name" value="Otopetrin"/>
</dbReference>
<feature type="region of interest" description="Disordered" evidence="11">
    <location>
        <begin position="1"/>
        <end position="35"/>
    </location>
</feature>
<evidence type="ECO:0000256" key="3">
    <source>
        <dbReference type="ARBA" id="ARBA00022448"/>
    </source>
</evidence>
<feature type="transmembrane region" description="Helical" evidence="12">
    <location>
        <begin position="442"/>
        <end position="463"/>
    </location>
</feature>
<evidence type="ECO:0000256" key="8">
    <source>
        <dbReference type="ARBA" id="ARBA00023065"/>
    </source>
</evidence>
<dbReference type="Proteomes" id="UP000472264">
    <property type="component" value="Chromosome 19"/>
</dbReference>
<feature type="transmembrane region" description="Helical" evidence="12">
    <location>
        <begin position="116"/>
        <end position="137"/>
    </location>
</feature>
<keyword evidence="3" id="KW-0813">Transport</keyword>
<feature type="transmembrane region" description="Helical" evidence="12">
    <location>
        <begin position="84"/>
        <end position="104"/>
    </location>
</feature>
<proteinExistence type="inferred from homology"/>
<sequence length="571" mass="63713">MDPDPGATELDSSLGTPEDQTRDEPDHQDQDQDQDQDQELLLWVPSGRRLISGLLGINIVLLGAALVAGQAFNPEGLKHQEPQVFMLVLMGAGLIWMLWFLLWARKQPGISPHKDHHAGGITVILVLILFSAASLLLYVCRIGYLLSVRECNPASKVLSPFIEMPFLSLQTYLLWAHSKDCIHRHKIITRSGLMLILSADLLLWLNSVMEDSVHEEIELEKQENFHFSNFHSSHIWILPRPVPPTNLVYDQTSPLCVSGNSTLCQCSTSPVCVAFRKGFEILYPFHIEFYLMAGCMVYVMWKNVGRRTGPGHHVTQKMTLRVIYEGGIIYGLVFGALVLVAGATVFILYQVWVSQHQFRLTAFLIFYGYHLAVMPVMSFCSLAGMLVHRLERRAHEGGHNPTRSLDVMLLVAAALGQLGLSYFSLVAALALGTSTPLADLDLSYSLLSLLELILQNIFIIEGLHRHPKLLAKRKERSSVTTPTQEKATAVSLLEENMSANSPSVAVTDGRVLFFQLWVIPAFGVHPQFENGLGKQFFGFSTWFVLVNLGQPLSVFYRMHSVGALMELLISA</sequence>
<evidence type="ECO:0000313" key="14">
    <source>
        <dbReference type="Proteomes" id="UP000472264"/>
    </source>
</evidence>
<keyword evidence="7 12" id="KW-1133">Transmembrane helix</keyword>
<evidence type="ECO:0000256" key="12">
    <source>
        <dbReference type="SAM" id="Phobius"/>
    </source>
</evidence>
<evidence type="ECO:0000256" key="1">
    <source>
        <dbReference type="ARBA" id="ARBA00004651"/>
    </source>
</evidence>
<feature type="transmembrane region" description="Helical" evidence="12">
    <location>
        <begin position="364"/>
        <end position="387"/>
    </location>
</feature>
<evidence type="ECO:0000256" key="10">
    <source>
        <dbReference type="ARBA" id="ARBA00023303"/>
    </source>
</evidence>
<dbReference type="InParanoid" id="A0A665UFP1"/>
<dbReference type="GO" id="GO:0005886">
    <property type="term" value="C:plasma membrane"/>
    <property type="evidence" value="ECO:0007669"/>
    <property type="project" value="UniProtKB-SubCell"/>
</dbReference>
<keyword evidence="9 12" id="KW-0472">Membrane</keyword>
<evidence type="ECO:0000313" key="13">
    <source>
        <dbReference type="Ensembl" id="ENSENLP00000018046.1"/>
    </source>
</evidence>
<accession>A0A665UFP1</accession>
<reference evidence="13" key="1">
    <citation type="submission" date="2021-04" db="EMBL/GenBank/DDBJ databases">
        <authorList>
            <consortium name="Wellcome Sanger Institute Data Sharing"/>
        </authorList>
    </citation>
    <scope>NUCLEOTIDE SEQUENCE [LARGE SCALE GENOMIC DNA]</scope>
</reference>
<evidence type="ECO:0000256" key="6">
    <source>
        <dbReference type="ARBA" id="ARBA00022781"/>
    </source>
</evidence>
<feature type="transmembrane region" description="Helical" evidence="12">
    <location>
        <begin position="322"/>
        <end position="352"/>
    </location>
</feature>
<dbReference type="GO" id="GO:0015252">
    <property type="term" value="F:proton channel activity"/>
    <property type="evidence" value="ECO:0007669"/>
    <property type="project" value="InterPro"/>
</dbReference>
<gene>
    <name evidence="13" type="primary">LOC115059505</name>
</gene>
<keyword evidence="10" id="KW-0407">Ion channel</keyword>
<reference evidence="13" key="2">
    <citation type="submission" date="2025-08" db="UniProtKB">
        <authorList>
            <consortium name="Ensembl"/>
        </authorList>
    </citation>
    <scope>IDENTIFICATION</scope>
</reference>
<dbReference type="Ensembl" id="ENSENLT00000018734.1">
    <property type="protein sequence ID" value="ENSENLP00000018046.1"/>
    <property type="gene ID" value="ENSENLG00000008281.1"/>
</dbReference>
<comment type="subcellular location">
    <subcellularLocation>
        <location evidence="1">Cell membrane</location>
        <topology evidence="1">Multi-pass membrane protein</topology>
    </subcellularLocation>
</comment>
<dbReference type="AlphaFoldDB" id="A0A665UFP1"/>
<feature type="compositionally biased region" description="Basic and acidic residues" evidence="11">
    <location>
        <begin position="19"/>
        <end position="30"/>
    </location>
</feature>
<keyword evidence="14" id="KW-1185">Reference proteome</keyword>